<keyword evidence="7 14" id="KW-0378">Hydrolase</keyword>
<evidence type="ECO:0000256" key="7">
    <source>
        <dbReference type="ARBA" id="ARBA00022801"/>
    </source>
</evidence>
<keyword evidence="8" id="KW-0119">Carbohydrate metabolism</keyword>
<dbReference type="AlphaFoldDB" id="A0AA49GPX5"/>
<dbReference type="Pfam" id="PF00128">
    <property type="entry name" value="Alpha-amylase"/>
    <property type="match status" value="1"/>
</dbReference>
<dbReference type="PIRSF" id="PIRSF006337">
    <property type="entry name" value="Trehalose_TreZ"/>
    <property type="match status" value="1"/>
</dbReference>
<gene>
    <name evidence="19" type="primary">treZ</name>
    <name evidence="19" type="ORF">K4G66_27915</name>
</gene>
<protein>
    <recommendedName>
        <fullName evidence="5 13">Malto-oligosyltrehalose trehalohydrolase</fullName>
        <shortName evidence="14">MTHase</shortName>
        <ecNumber evidence="4 13">3.2.1.141</ecNumber>
    </recommendedName>
    <alternativeName>
        <fullName evidence="11 14">4-alpha-D-((1-&gt;4)-alpha-D-glucano)trehalose trehalohydrolase</fullName>
    </alternativeName>
    <alternativeName>
        <fullName evidence="10 14">Maltooligosyl trehalose trehalohydrolase</fullName>
    </alternativeName>
</protein>
<feature type="binding site" evidence="16">
    <location>
        <begin position="257"/>
        <end position="262"/>
    </location>
    <ligand>
        <name>substrate</name>
    </ligand>
</feature>
<evidence type="ECO:0000256" key="5">
    <source>
        <dbReference type="ARBA" id="ARBA00015938"/>
    </source>
</evidence>
<evidence type="ECO:0000256" key="3">
    <source>
        <dbReference type="ARBA" id="ARBA00008061"/>
    </source>
</evidence>
<sequence>MTPTIGANYQQGKTTFTVWSPLAKSIELILNDQPPQRLEPDNFGYWTSFAMEDVKPGDHYQFRIDEDSVRPDPASLSQPQGVHHASAVVDLNSITWKDNKWKGIALKDMVMYELHVGTFTPEGTFEAIIGKLDYLRDLGINTIELMPLSQFPGSRNWGYDGVFPYAVQHSYGGAIGLQKLVNACHQKGIAVVLDVVYNHLGPEGNYLSEYGPYFTDKHHTPWGLALNFDDAYCDGVRHYFLQNMLMWLKDFHLDGLRLDAIHAIKDSGANHLLASMSKAKEVLSSQTGKQYVLIGECDLNDHKFISPRERGGYGLDGQWIDEFHHALHTVLTDEDNGYYSDFGELSHLAKAYEKTYVYDGIYSAYRKRTFGNSAERHPYSQFVVFSQNHDQVGNRMMGDRLTQTLPFPALKLAAGAVLTSPYVPMLFMGEEYGETKPFQYFVSHTDPELVEAVRQGRKREFKYFHKEGQEVPDPQSETTFANSTLSWDWSVLESQLLFKYYQALIKLRKELPAWQDDSRPAMEVDILEPNIILLSRSHTNDESVSPTFVVLNFSKERAQFSLPMGKDESFEKIFDSEDTEWGGEGGQAASLLASSSDSQVLPYNVLIYQRTTD</sequence>
<evidence type="ECO:0000256" key="12">
    <source>
        <dbReference type="ARBA" id="ARBA00034013"/>
    </source>
</evidence>
<dbReference type="CDD" id="cd11325">
    <property type="entry name" value="AmyAc_GTHase"/>
    <property type="match status" value="1"/>
</dbReference>
<dbReference type="InterPro" id="IPR017853">
    <property type="entry name" value="GH"/>
</dbReference>
<evidence type="ECO:0000256" key="14">
    <source>
        <dbReference type="PIRNR" id="PIRNR006337"/>
    </source>
</evidence>
<dbReference type="InterPro" id="IPR044901">
    <property type="entry name" value="Trehalose_TreZ_E-set_sf"/>
</dbReference>
<dbReference type="GO" id="GO:0033942">
    <property type="term" value="F:4-alpha-D-(1-&gt;4)-alpha-D-glucanotrehalose trehalohydrolase activity"/>
    <property type="evidence" value="ECO:0007669"/>
    <property type="project" value="UniProtKB-EC"/>
</dbReference>
<organism evidence="19">
    <name type="scientific">Roseihalotalea indica</name>
    <dbReference type="NCBI Taxonomy" id="2867963"/>
    <lineage>
        <taxon>Bacteria</taxon>
        <taxon>Pseudomonadati</taxon>
        <taxon>Bacteroidota</taxon>
        <taxon>Cytophagia</taxon>
        <taxon>Cytophagales</taxon>
        <taxon>Catalimonadaceae</taxon>
        <taxon>Roseihalotalea</taxon>
    </lineage>
</organism>
<feature type="site" description="Transition state stabilizer" evidence="17">
    <location>
        <position position="390"/>
    </location>
</feature>
<dbReference type="Gene3D" id="1.10.10.760">
    <property type="entry name" value="E-set domains of sugar-utilizing enzymes"/>
    <property type="match status" value="1"/>
</dbReference>
<evidence type="ECO:0000256" key="10">
    <source>
        <dbReference type="ARBA" id="ARBA00032057"/>
    </source>
</evidence>
<dbReference type="InterPro" id="IPR012768">
    <property type="entry name" value="Trehalose_TreZ"/>
</dbReference>
<accession>A0AA49GPX5</accession>
<evidence type="ECO:0000313" key="19">
    <source>
        <dbReference type="EMBL" id="WKN36196.1"/>
    </source>
</evidence>
<reference evidence="19" key="2">
    <citation type="journal article" date="2024" name="Antonie Van Leeuwenhoek">
        <title>Roseihalotalea indica gen. nov., sp. nov., a halophilic Bacteroidetes from mesopelagic Southwest Indian Ocean with higher carbohydrate metabolic potential.</title>
        <authorList>
            <person name="Chen B."/>
            <person name="Zhang M."/>
            <person name="Lin D."/>
            <person name="Ye J."/>
            <person name="Tang K."/>
        </authorList>
    </citation>
    <scope>NUCLEOTIDE SEQUENCE</scope>
    <source>
        <strain evidence="19">TK19036</strain>
    </source>
</reference>
<dbReference type="Pfam" id="PF02922">
    <property type="entry name" value="CBM_48"/>
    <property type="match status" value="1"/>
</dbReference>
<dbReference type="Gene3D" id="3.20.20.80">
    <property type="entry name" value="Glycosidases"/>
    <property type="match status" value="1"/>
</dbReference>
<evidence type="ECO:0000259" key="18">
    <source>
        <dbReference type="SMART" id="SM00642"/>
    </source>
</evidence>
<dbReference type="SUPFAM" id="SSF81296">
    <property type="entry name" value="E set domains"/>
    <property type="match status" value="1"/>
</dbReference>
<dbReference type="GO" id="GO:0005737">
    <property type="term" value="C:cytoplasm"/>
    <property type="evidence" value="ECO:0007669"/>
    <property type="project" value="UniProtKB-SubCell"/>
</dbReference>
<dbReference type="SUPFAM" id="SSF51445">
    <property type="entry name" value="(Trans)glycosidases"/>
    <property type="match status" value="1"/>
</dbReference>
<reference evidence="19" key="1">
    <citation type="journal article" date="2023" name="Comput. Struct. Biotechnol. J.">
        <title>Discovery of a novel marine Bacteroidetes with a rich repertoire of carbohydrate-active enzymes.</title>
        <authorList>
            <person name="Chen B."/>
            <person name="Liu G."/>
            <person name="Chen Q."/>
            <person name="Wang H."/>
            <person name="Liu L."/>
            <person name="Tang K."/>
        </authorList>
    </citation>
    <scope>NUCLEOTIDE SEQUENCE</scope>
    <source>
        <strain evidence="19">TK19036</strain>
    </source>
</reference>
<dbReference type="InterPro" id="IPR013783">
    <property type="entry name" value="Ig-like_fold"/>
</dbReference>
<feature type="binding site" evidence="16">
    <location>
        <begin position="321"/>
        <end position="325"/>
    </location>
    <ligand>
        <name>substrate</name>
    </ligand>
</feature>
<evidence type="ECO:0000256" key="8">
    <source>
        <dbReference type="ARBA" id="ARBA00023277"/>
    </source>
</evidence>
<dbReference type="CDD" id="cd02853">
    <property type="entry name" value="E_set_MTHase_like_N"/>
    <property type="match status" value="1"/>
</dbReference>
<dbReference type="NCBIfam" id="TIGR02402">
    <property type="entry name" value="trehalose_TreZ"/>
    <property type="match status" value="1"/>
</dbReference>
<dbReference type="SMART" id="SM00642">
    <property type="entry name" value="Aamy"/>
    <property type="match status" value="1"/>
</dbReference>
<dbReference type="GO" id="GO:0005992">
    <property type="term" value="P:trehalose biosynthetic process"/>
    <property type="evidence" value="ECO:0007669"/>
    <property type="project" value="UniProtKB-UniRule"/>
</dbReference>
<proteinExistence type="inferred from homology"/>
<dbReference type="PANTHER" id="PTHR43651">
    <property type="entry name" value="1,4-ALPHA-GLUCAN-BRANCHING ENZYME"/>
    <property type="match status" value="1"/>
</dbReference>
<dbReference type="PANTHER" id="PTHR43651:SF11">
    <property type="entry name" value="MALTO-OLIGOSYLTREHALOSE TREHALOHYDROLASE"/>
    <property type="match status" value="1"/>
</dbReference>
<feature type="active site" description="Proton donor" evidence="15">
    <location>
        <position position="296"/>
    </location>
</feature>
<keyword evidence="9 14" id="KW-0326">Glycosidase</keyword>
<dbReference type="EC" id="3.2.1.141" evidence="4 13"/>
<dbReference type="EMBL" id="CP120682">
    <property type="protein sequence ID" value="WKN36196.1"/>
    <property type="molecule type" value="Genomic_DNA"/>
</dbReference>
<evidence type="ECO:0000256" key="4">
    <source>
        <dbReference type="ARBA" id="ARBA00012268"/>
    </source>
</evidence>
<feature type="active site" description="Nucleophile" evidence="15">
    <location>
        <position position="259"/>
    </location>
</feature>
<evidence type="ECO:0000256" key="11">
    <source>
        <dbReference type="ARBA" id="ARBA00033284"/>
    </source>
</evidence>
<evidence type="ECO:0000256" key="6">
    <source>
        <dbReference type="ARBA" id="ARBA00022490"/>
    </source>
</evidence>
<evidence type="ECO:0000256" key="2">
    <source>
        <dbReference type="ARBA" id="ARBA00005199"/>
    </source>
</evidence>
<evidence type="ECO:0000256" key="1">
    <source>
        <dbReference type="ARBA" id="ARBA00004496"/>
    </source>
</evidence>
<feature type="domain" description="Glycosyl hydrolase family 13 catalytic" evidence="18">
    <location>
        <begin position="113"/>
        <end position="459"/>
    </location>
</feature>
<comment type="similarity">
    <text evidence="3 14">Belongs to the glycosyl hydrolase 13 family.</text>
</comment>
<evidence type="ECO:0000256" key="15">
    <source>
        <dbReference type="PIRSR" id="PIRSR006337-1"/>
    </source>
</evidence>
<dbReference type="InterPro" id="IPR014756">
    <property type="entry name" value="Ig_E-set"/>
</dbReference>
<dbReference type="InterPro" id="IPR006047">
    <property type="entry name" value="GH13_cat_dom"/>
</dbReference>
<evidence type="ECO:0000256" key="9">
    <source>
        <dbReference type="ARBA" id="ARBA00023295"/>
    </source>
</evidence>
<comment type="pathway">
    <text evidence="2 14">Glycan biosynthesis; trehalose biosynthesis.</text>
</comment>
<feature type="binding site" evidence="16">
    <location>
        <begin position="389"/>
        <end position="394"/>
    </location>
    <ligand>
        <name>substrate</name>
    </ligand>
</feature>
<keyword evidence="6" id="KW-0963">Cytoplasm</keyword>
<evidence type="ECO:0000256" key="17">
    <source>
        <dbReference type="PIRSR" id="PIRSR006337-3"/>
    </source>
</evidence>
<name>A0AA49GPX5_9BACT</name>
<comment type="subcellular location">
    <subcellularLocation>
        <location evidence="1 15">Cytoplasm</location>
    </subcellularLocation>
</comment>
<dbReference type="Gene3D" id="2.60.40.10">
    <property type="entry name" value="Immunoglobulins"/>
    <property type="match status" value="1"/>
</dbReference>
<evidence type="ECO:0000256" key="13">
    <source>
        <dbReference type="NCBIfam" id="TIGR02402"/>
    </source>
</evidence>
<evidence type="ECO:0000256" key="16">
    <source>
        <dbReference type="PIRSR" id="PIRSR006337-2"/>
    </source>
</evidence>
<comment type="catalytic activity">
    <reaction evidence="12 14">
        <text>hydrolysis of (1-&gt;4)-alpha-D-glucosidic linkage in 4-alpha-D-[(1-&gt;4)-alpha-D-glucanosyl]n trehalose to yield trehalose and (1-&gt;4)-alpha-D-glucan.</text>
        <dbReference type="EC" id="3.2.1.141"/>
    </reaction>
</comment>
<dbReference type="InterPro" id="IPR004193">
    <property type="entry name" value="Glyco_hydro_13_N"/>
</dbReference>